<keyword evidence="2" id="KW-1185">Reference proteome</keyword>
<dbReference type="RefSeq" id="WP_098504496.1">
    <property type="nucleotide sequence ID" value="NZ_PDJQ01000001.1"/>
</dbReference>
<organism evidence="1 2">
    <name type="scientific">Tepidiforma thermophila (strain KCTC 52669 / CGMCC 1.13589 / G233)</name>
    <dbReference type="NCBI Taxonomy" id="2761530"/>
    <lineage>
        <taxon>Bacteria</taxon>
        <taxon>Bacillati</taxon>
        <taxon>Chloroflexota</taxon>
        <taxon>Tepidiformia</taxon>
        <taxon>Tepidiformales</taxon>
        <taxon>Tepidiformaceae</taxon>
        <taxon>Tepidiforma</taxon>
    </lineage>
</organism>
<evidence type="ECO:0000313" key="2">
    <source>
        <dbReference type="Proteomes" id="UP000223071"/>
    </source>
</evidence>
<comment type="caution">
    <text evidence="1">The sequence shown here is derived from an EMBL/GenBank/DDBJ whole genome shotgun (WGS) entry which is preliminary data.</text>
</comment>
<reference evidence="1 2" key="1">
    <citation type="submission" date="2017-09" db="EMBL/GenBank/DDBJ databases">
        <title>Sequencing the genomes of two abundant thermophiles in Great Basin hot springs: Thermocrinis jamiesonii and novel Chloroflexi Thermoflexus hugenholtzii.</title>
        <authorList>
            <person name="Hedlund B."/>
        </authorList>
    </citation>
    <scope>NUCLEOTIDE SEQUENCE [LARGE SCALE GENOMIC DNA]</scope>
    <source>
        <strain evidence="1 2">G233</strain>
    </source>
</reference>
<dbReference type="AlphaFoldDB" id="A0A2A9HJX0"/>
<evidence type="ECO:0008006" key="3">
    <source>
        <dbReference type="Google" id="ProtNLM"/>
    </source>
</evidence>
<protein>
    <recommendedName>
        <fullName evidence="3">DUF4878 domain-containing protein</fullName>
    </recommendedName>
</protein>
<sequence length="120" mass="12663">MSAEPGDVRAAVERTARAVMTGNLAQVMADLAPEAMAQLMQLASGAQGLSPAQLPSIDGFEVEEVSSSAEEARYRVRFRSSMGSVTVATTWRPMVGQWKVVEIGLAGFELAEGGGPPPER</sequence>
<gene>
    <name evidence="1" type="ORF">A9A59_2425</name>
</gene>
<dbReference type="Proteomes" id="UP000223071">
    <property type="component" value="Unassembled WGS sequence"/>
</dbReference>
<dbReference type="EMBL" id="PDJQ01000001">
    <property type="protein sequence ID" value="PFG75159.1"/>
    <property type="molecule type" value="Genomic_DNA"/>
</dbReference>
<proteinExistence type="predicted"/>
<accession>A0A2A9HJX0</accession>
<name>A0A2A9HJX0_TEPT2</name>
<evidence type="ECO:0000313" key="1">
    <source>
        <dbReference type="EMBL" id="PFG75159.1"/>
    </source>
</evidence>